<dbReference type="InterPro" id="IPR002492">
    <property type="entry name" value="Transposase_Tc1-like"/>
</dbReference>
<keyword evidence="3" id="KW-1185">Reference proteome</keyword>
<name>A0A4Y2R6Z3_ARAVE</name>
<dbReference type="GO" id="GO:0006313">
    <property type="term" value="P:DNA transposition"/>
    <property type="evidence" value="ECO:0007669"/>
    <property type="project" value="InterPro"/>
</dbReference>
<dbReference type="Proteomes" id="UP000499080">
    <property type="component" value="Unassembled WGS sequence"/>
</dbReference>
<gene>
    <name evidence="2" type="ORF">AVEN_219221_1</name>
</gene>
<accession>A0A4Y2R6Z3</accession>
<evidence type="ECO:0000259" key="1">
    <source>
        <dbReference type="Pfam" id="PF01498"/>
    </source>
</evidence>
<dbReference type="Pfam" id="PF01498">
    <property type="entry name" value="HTH_Tnp_Tc3_2"/>
    <property type="match status" value="1"/>
</dbReference>
<organism evidence="2 3">
    <name type="scientific">Araneus ventricosus</name>
    <name type="common">Orbweaver spider</name>
    <name type="synonym">Epeira ventricosa</name>
    <dbReference type="NCBI Taxonomy" id="182803"/>
    <lineage>
        <taxon>Eukaryota</taxon>
        <taxon>Metazoa</taxon>
        <taxon>Ecdysozoa</taxon>
        <taxon>Arthropoda</taxon>
        <taxon>Chelicerata</taxon>
        <taxon>Arachnida</taxon>
        <taxon>Araneae</taxon>
        <taxon>Araneomorphae</taxon>
        <taxon>Entelegynae</taxon>
        <taxon>Araneoidea</taxon>
        <taxon>Araneidae</taxon>
        <taxon>Araneus</taxon>
    </lineage>
</organism>
<dbReference type="GO" id="GO:0003677">
    <property type="term" value="F:DNA binding"/>
    <property type="evidence" value="ECO:0007669"/>
    <property type="project" value="InterPro"/>
</dbReference>
<dbReference type="AlphaFoldDB" id="A0A4Y2R6Z3"/>
<comment type="caution">
    <text evidence="2">The sequence shown here is derived from an EMBL/GenBank/DDBJ whole genome shotgun (WGS) entry which is preliminary data.</text>
</comment>
<dbReference type="GO" id="GO:0015074">
    <property type="term" value="P:DNA integration"/>
    <property type="evidence" value="ECO:0007669"/>
    <property type="project" value="InterPro"/>
</dbReference>
<dbReference type="InterPro" id="IPR036397">
    <property type="entry name" value="RNaseH_sf"/>
</dbReference>
<reference evidence="2 3" key="1">
    <citation type="journal article" date="2019" name="Sci. Rep.">
        <title>Orb-weaving spider Araneus ventricosus genome elucidates the spidroin gene catalogue.</title>
        <authorList>
            <person name="Kono N."/>
            <person name="Nakamura H."/>
            <person name="Ohtoshi R."/>
            <person name="Moran D.A.P."/>
            <person name="Shinohara A."/>
            <person name="Yoshida Y."/>
            <person name="Fujiwara M."/>
            <person name="Mori M."/>
            <person name="Tomita M."/>
            <person name="Arakawa K."/>
        </authorList>
    </citation>
    <scope>NUCLEOTIDE SEQUENCE [LARGE SCALE GENOMIC DNA]</scope>
</reference>
<proteinExistence type="predicted"/>
<evidence type="ECO:0000313" key="2">
    <source>
        <dbReference type="EMBL" id="GBN71532.1"/>
    </source>
</evidence>
<feature type="domain" description="Transposase Tc1-like" evidence="1">
    <location>
        <begin position="22"/>
        <end position="92"/>
    </location>
</feature>
<sequence length="132" mass="15753">MANRQHLGINIDRKKLLCLRYRRSLQRLVKKNRTKSTLELTEMFCTGHRGISTCTNRRELKRMEQNNCASTRKPLLSAINRRKILEFAKKRQDLTVKQWGNFRWTDEARFSLFQNNGHTRVQRELHEALDPS</sequence>
<dbReference type="EMBL" id="BGPR01016019">
    <property type="protein sequence ID" value="GBN71532.1"/>
    <property type="molecule type" value="Genomic_DNA"/>
</dbReference>
<protein>
    <recommendedName>
        <fullName evidence="1">Transposase Tc1-like domain-containing protein</fullName>
    </recommendedName>
</protein>
<dbReference type="Gene3D" id="3.30.420.10">
    <property type="entry name" value="Ribonuclease H-like superfamily/Ribonuclease H"/>
    <property type="match status" value="1"/>
</dbReference>
<dbReference type="OrthoDB" id="6503215at2759"/>
<evidence type="ECO:0000313" key="3">
    <source>
        <dbReference type="Proteomes" id="UP000499080"/>
    </source>
</evidence>